<accession>A0ABT1N9E5</accession>
<evidence type="ECO:0000313" key="4">
    <source>
        <dbReference type="Proteomes" id="UP001524460"/>
    </source>
</evidence>
<evidence type="ECO:0000256" key="1">
    <source>
        <dbReference type="SAM" id="Coils"/>
    </source>
</evidence>
<name>A0ABT1N9E5_9GAMM</name>
<evidence type="ECO:0000256" key="2">
    <source>
        <dbReference type="SAM" id="SignalP"/>
    </source>
</evidence>
<comment type="caution">
    <text evidence="3">The sequence shown here is derived from an EMBL/GenBank/DDBJ whole genome shotgun (WGS) entry which is preliminary data.</text>
</comment>
<organism evidence="3 4">
    <name type="scientific">Photobacterium pectinilyticum</name>
    <dbReference type="NCBI Taxonomy" id="2906793"/>
    <lineage>
        <taxon>Bacteria</taxon>
        <taxon>Pseudomonadati</taxon>
        <taxon>Pseudomonadota</taxon>
        <taxon>Gammaproteobacteria</taxon>
        <taxon>Vibrionales</taxon>
        <taxon>Vibrionaceae</taxon>
        <taxon>Photobacterium</taxon>
    </lineage>
</organism>
<feature type="chain" id="PRO_5047018355" description="Chromosome partitioning protein ParA" evidence="2">
    <location>
        <begin position="23"/>
        <end position="540"/>
    </location>
</feature>
<keyword evidence="1" id="KW-0175">Coiled coil</keyword>
<feature type="signal peptide" evidence="2">
    <location>
        <begin position="1"/>
        <end position="22"/>
    </location>
</feature>
<dbReference type="RefSeq" id="WP_255045474.1">
    <property type="nucleotide sequence ID" value="NZ_JANEYT010000153.1"/>
</dbReference>
<sequence length="540" mass="62336">MNKFAKFAVLSGVLISSSFSYANIITDLYSVDYRMGANESRQSARAGAIAQITEQAVTKMGSHIIVTKALDGDQYSESVDMLGASLLKVNVLSDTISDVDNHSVLTVKAQVSLDEAELDKRLARIDTDTQTQAKLEEMTRQNSLLRRQLIGLQSRNKDNMTHVEVAKLENRQREILIELNHLRESSRIVFEPGYLLQSARIKKAHEDAIESAKKEAERLLEQARQREQNDIINHGIQTKLTDIIAVNDTMKVLEVTPYQSDRDGFISIDIRTDHYYGDEFNHAADFRMFEGLDYHKWFINRINNGSSAFYDSDYDYNYNGARTFRHQSDYKRKGDRANNELINPGPFAELSWVANKSMLPLGFSKQVLTYSDDHGVLIYAIIDLGNEKVKFPVLKLSGYNNKNQSFETFNVNRYFNDTRRAATYSFDLCVDITDKQASNANAVNVYFEQANNSMIDLSKIKTVNHCKVPHITSLSPNYVYVWAHYEWSNFDRTTDHYSYKEAHEKRRVRISDKWVELQKKEYEKEKREFEREFLSRNKGK</sequence>
<evidence type="ECO:0008006" key="5">
    <source>
        <dbReference type="Google" id="ProtNLM"/>
    </source>
</evidence>
<dbReference type="Proteomes" id="UP001524460">
    <property type="component" value="Unassembled WGS sequence"/>
</dbReference>
<protein>
    <recommendedName>
        <fullName evidence="5">Chromosome partitioning protein ParA</fullName>
    </recommendedName>
</protein>
<proteinExistence type="predicted"/>
<keyword evidence="2" id="KW-0732">Signal</keyword>
<evidence type="ECO:0000313" key="3">
    <source>
        <dbReference type="EMBL" id="MCQ1061357.1"/>
    </source>
</evidence>
<dbReference type="EMBL" id="JANEYT010000153">
    <property type="protein sequence ID" value="MCQ1061357.1"/>
    <property type="molecule type" value="Genomic_DNA"/>
</dbReference>
<reference evidence="3 4" key="1">
    <citation type="submission" date="2022-07" db="EMBL/GenBank/DDBJ databases">
        <title>Photobacterium pectinilyticum sp. nov., a marine bacterium isolated from surface seawater of Qingdao offshore.</title>
        <authorList>
            <person name="Wang X."/>
        </authorList>
    </citation>
    <scope>NUCLEOTIDE SEQUENCE [LARGE SCALE GENOMIC DNA]</scope>
    <source>
        <strain evidence="3 4">ZSDE20</strain>
    </source>
</reference>
<gene>
    <name evidence="3" type="ORF">NHN17_25405</name>
</gene>
<feature type="coiled-coil region" evidence="1">
    <location>
        <begin position="135"/>
        <end position="233"/>
    </location>
</feature>
<keyword evidence="4" id="KW-1185">Reference proteome</keyword>